<dbReference type="OrthoDB" id="10648013at2759"/>
<keyword evidence="2" id="KW-0472">Membrane</keyword>
<keyword evidence="4" id="KW-1185">Reference proteome</keyword>
<dbReference type="VEuPathDB" id="TrichDB:TVAG_303300"/>
<name>A2DR12_TRIV3</name>
<dbReference type="EMBL" id="DS113234">
    <property type="protein sequence ID" value="EAY17111.1"/>
    <property type="molecule type" value="Genomic_DNA"/>
</dbReference>
<reference evidence="3" key="1">
    <citation type="submission" date="2006-10" db="EMBL/GenBank/DDBJ databases">
        <authorList>
            <person name="Amadeo P."/>
            <person name="Zhao Q."/>
            <person name="Wortman J."/>
            <person name="Fraser-Liggett C."/>
            <person name="Carlton J."/>
        </authorList>
    </citation>
    <scope>NUCLEOTIDE SEQUENCE</scope>
    <source>
        <strain evidence="3">G3</strain>
    </source>
</reference>
<gene>
    <name evidence="3" type="ORF">TVAG_303300</name>
</gene>
<evidence type="ECO:0000256" key="1">
    <source>
        <dbReference type="SAM" id="MobiDB-lite"/>
    </source>
</evidence>
<dbReference type="Proteomes" id="UP000001542">
    <property type="component" value="Unassembled WGS sequence"/>
</dbReference>
<dbReference type="VEuPathDB" id="TrichDB:TVAGG3_0694520"/>
<accession>A2DR12</accession>
<feature type="region of interest" description="Disordered" evidence="1">
    <location>
        <begin position="205"/>
        <end position="235"/>
    </location>
</feature>
<proteinExistence type="predicted"/>
<dbReference type="RefSeq" id="XP_001329334.1">
    <property type="nucleotide sequence ID" value="XM_001329299.1"/>
</dbReference>
<dbReference type="InParanoid" id="A2DR12"/>
<feature type="transmembrane region" description="Helical" evidence="2">
    <location>
        <begin position="171"/>
        <end position="191"/>
    </location>
</feature>
<feature type="compositionally biased region" description="Basic and acidic residues" evidence="1">
    <location>
        <begin position="205"/>
        <end position="223"/>
    </location>
</feature>
<evidence type="ECO:0000256" key="2">
    <source>
        <dbReference type="SAM" id="Phobius"/>
    </source>
</evidence>
<evidence type="ECO:0000313" key="4">
    <source>
        <dbReference type="Proteomes" id="UP000001542"/>
    </source>
</evidence>
<evidence type="ECO:0000313" key="3">
    <source>
        <dbReference type="EMBL" id="EAY17111.1"/>
    </source>
</evidence>
<sequence>MFLFFAKIALSFEEYPVAQILNDDWNAELIQTGPDGRFISQKLYSAKMIPNEKQDNIVIKVYEGDFPFFEANETDTRTPIMNLNFELKSKQNGTLIESDDQYELAEINFVDTLGSHLGAYGLFNGSYRYAIGIVNLATIHISIYSYDPQEYYELILTRTQRPSGIDWFSKYQSYIIGAVFFVLALGYLELVPIFMRKIGKKDTTPLEKKMEEDEKKARDERNPVKKSIGKKTKKE</sequence>
<organism evidence="3 4">
    <name type="scientific">Trichomonas vaginalis (strain ATCC PRA-98 / G3)</name>
    <dbReference type="NCBI Taxonomy" id="412133"/>
    <lineage>
        <taxon>Eukaryota</taxon>
        <taxon>Metamonada</taxon>
        <taxon>Parabasalia</taxon>
        <taxon>Trichomonadida</taxon>
        <taxon>Trichomonadidae</taxon>
        <taxon>Trichomonas</taxon>
    </lineage>
</organism>
<reference evidence="3" key="2">
    <citation type="journal article" date="2007" name="Science">
        <title>Draft genome sequence of the sexually transmitted pathogen Trichomonas vaginalis.</title>
        <authorList>
            <person name="Carlton J.M."/>
            <person name="Hirt R.P."/>
            <person name="Silva J.C."/>
            <person name="Delcher A.L."/>
            <person name="Schatz M."/>
            <person name="Zhao Q."/>
            <person name="Wortman J.R."/>
            <person name="Bidwell S.L."/>
            <person name="Alsmark U.C.M."/>
            <person name="Besteiro S."/>
            <person name="Sicheritz-Ponten T."/>
            <person name="Noel C.J."/>
            <person name="Dacks J.B."/>
            <person name="Foster P.G."/>
            <person name="Simillion C."/>
            <person name="Van de Peer Y."/>
            <person name="Miranda-Saavedra D."/>
            <person name="Barton G.J."/>
            <person name="Westrop G.D."/>
            <person name="Mueller S."/>
            <person name="Dessi D."/>
            <person name="Fiori P.L."/>
            <person name="Ren Q."/>
            <person name="Paulsen I."/>
            <person name="Zhang H."/>
            <person name="Bastida-Corcuera F.D."/>
            <person name="Simoes-Barbosa A."/>
            <person name="Brown M.T."/>
            <person name="Hayes R.D."/>
            <person name="Mukherjee M."/>
            <person name="Okumura C.Y."/>
            <person name="Schneider R."/>
            <person name="Smith A.J."/>
            <person name="Vanacova S."/>
            <person name="Villalvazo M."/>
            <person name="Haas B.J."/>
            <person name="Pertea M."/>
            <person name="Feldblyum T.V."/>
            <person name="Utterback T.R."/>
            <person name="Shu C.L."/>
            <person name="Osoegawa K."/>
            <person name="de Jong P.J."/>
            <person name="Hrdy I."/>
            <person name="Horvathova L."/>
            <person name="Zubacova Z."/>
            <person name="Dolezal P."/>
            <person name="Malik S.B."/>
            <person name="Logsdon J.M. Jr."/>
            <person name="Henze K."/>
            <person name="Gupta A."/>
            <person name="Wang C.C."/>
            <person name="Dunne R.L."/>
            <person name="Upcroft J.A."/>
            <person name="Upcroft P."/>
            <person name="White O."/>
            <person name="Salzberg S.L."/>
            <person name="Tang P."/>
            <person name="Chiu C.-H."/>
            <person name="Lee Y.-S."/>
            <person name="Embley T.M."/>
            <person name="Coombs G.H."/>
            <person name="Mottram J.C."/>
            <person name="Tachezy J."/>
            <person name="Fraser-Liggett C.M."/>
            <person name="Johnson P.J."/>
        </authorList>
    </citation>
    <scope>NUCLEOTIDE SEQUENCE [LARGE SCALE GENOMIC DNA]</scope>
    <source>
        <strain evidence="3">G3</strain>
    </source>
</reference>
<dbReference type="KEGG" id="tva:4775114"/>
<keyword evidence="2" id="KW-1133">Transmembrane helix</keyword>
<keyword evidence="2" id="KW-0812">Transmembrane</keyword>
<protein>
    <submittedName>
        <fullName evidence="3">Uncharacterized protein</fullName>
    </submittedName>
</protein>
<dbReference type="AlphaFoldDB" id="A2DR12"/>